<dbReference type="RefSeq" id="WP_211872297.1">
    <property type="nucleotide sequence ID" value="NZ_JAAEDH010000001.1"/>
</dbReference>
<name>A0AAF1JUB4_9PROT</name>
<dbReference type="InterPro" id="IPR019914">
    <property type="entry name" value="Pyrimidine_monooxygenase_RutA"/>
</dbReference>
<comment type="catalytic activity">
    <reaction evidence="6">
        <text>thymine + FMNH2 + NADH + O2 = (Z)-2-methylureidoacrylate + FMN + NAD(+) + H2O + H(+)</text>
        <dbReference type="Rhea" id="RHEA:31599"/>
        <dbReference type="ChEBI" id="CHEBI:15377"/>
        <dbReference type="ChEBI" id="CHEBI:15378"/>
        <dbReference type="ChEBI" id="CHEBI:15379"/>
        <dbReference type="ChEBI" id="CHEBI:17821"/>
        <dbReference type="ChEBI" id="CHEBI:57540"/>
        <dbReference type="ChEBI" id="CHEBI:57618"/>
        <dbReference type="ChEBI" id="CHEBI:57945"/>
        <dbReference type="ChEBI" id="CHEBI:58210"/>
        <dbReference type="ChEBI" id="CHEBI:143783"/>
        <dbReference type="EC" id="1.14.99.46"/>
    </reaction>
</comment>
<evidence type="ECO:0000313" key="8">
    <source>
        <dbReference type="EMBL" id="MBR0653599.1"/>
    </source>
</evidence>
<dbReference type="InterPro" id="IPR050172">
    <property type="entry name" value="SsuD_RutA_monooxygenase"/>
</dbReference>
<reference evidence="8" key="2">
    <citation type="journal article" date="2021" name="Syst. Appl. Microbiol.">
        <title>Roseomonas hellenica sp. nov., isolated from roots of wild-growing Alkanna tinctoria.</title>
        <authorList>
            <person name="Rat A."/>
            <person name="Naranjo H.D."/>
            <person name="Lebbe L."/>
            <person name="Cnockaert M."/>
            <person name="Krigas N."/>
            <person name="Grigoriadou K."/>
            <person name="Maloupa E."/>
            <person name="Willems A."/>
        </authorList>
    </citation>
    <scope>NUCLEOTIDE SEQUENCE</scope>
    <source>
        <strain evidence="8">LMG 28251</strain>
    </source>
</reference>
<accession>A0AAF1JUB4</accession>
<dbReference type="HAMAP" id="MF_01699">
    <property type="entry name" value="RutA"/>
    <property type="match status" value="1"/>
</dbReference>
<evidence type="ECO:0000256" key="3">
    <source>
        <dbReference type="ARBA" id="ARBA00022857"/>
    </source>
</evidence>
<evidence type="ECO:0000256" key="6">
    <source>
        <dbReference type="HAMAP-Rule" id="MF_01699"/>
    </source>
</evidence>
<dbReference type="SUPFAM" id="SSF51679">
    <property type="entry name" value="Bacterial luciferase-like"/>
    <property type="match status" value="1"/>
</dbReference>
<dbReference type="EMBL" id="JAAEDH010000001">
    <property type="protein sequence ID" value="MBR0653599.1"/>
    <property type="molecule type" value="Genomic_DNA"/>
</dbReference>
<evidence type="ECO:0000256" key="5">
    <source>
        <dbReference type="ARBA" id="ARBA00023033"/>
    </source>
</evidence>
<feature type="binding site" evidence="6">
    <location>
        <position position="115"/>
    </location>
    <ligand>
        <name>FMN</name>
        <dbReference type="ChEBI" id="CHEBI:58210"/>
    </ligand>
</feature>
<dbReference type="Proteomes" id="UP001196068">
    <property type="component" value="Unassembled WGS sequence"/>
</dbReference>
<comment type="similarity">
    <text evidence="6">Belongs to the NtaA/SnaA/DszA monooxygenase family. RutA subfamily.</text>
</comment>
<dbReference type="EC" id="1.14.99.46" evidence="6"/>
<feature type="binding site" evidence="6">
    <location>
        <begin position="140"/>
        <end position="141"/>
    </location>
    <ligand>
        <name>FMN</name>
        <dbReference type="ChEBI" id="CHEBI:58210"/>
    </ligand>
</feature>
<comment type="catalytic activity">
    <reaction evidence="6">
        <text>uracil + FMNH2 + NADH + O2 = (Z)-3-ureidoacrylate + FMN + NAD(+) + H2O + H(+)</text>
        <dbReference type="Rhea" id="RHEA:31587"/>
        <dbReference type="ChEBI" id="CHEBI:15377"/>
        <dbReference type="ChEBI" id="CHEBI:15378"/>
        <dbReference type="ChEBI" id="CHEBI:15379"/>
        <dbReference type="ChEBI" id="CHEBI:17568"/>
        <dbReference type="ChEBI" id="CHEBI:57540"/>
        <dbReference type="ChEBI" id="CHEBI:57618"/>
        <dbReference type="ChEBI" id="CHEBI:57945"/>
        <dbReference type="ChEBI" id="CHEBI:58210"/>
        <dbReference type="ChEBI" id="CHEBI:59891"/>
        <dbReference type="EC" id="1.14.99.46"/>
    </reaction>
</comment>
<dbReference type="PANTHER" id="PTHR42847:SF4">
    <property type="entry name" value="ALKANESULFONATE MONOOXYGENASE-RELATED"/>
    <property type="match status" value="1"/>
</dbReference>
<dbReference type="AlphaFoldDB" id="A0AAF1JUB4"/>
<dbReference type="PANTHER" id="PTHR42847">
    <property type="entry name" value="ALKANESULFONATE MONOOXYGENASE"/>
    <property type="match status" value="1"/>
</dbReference>
<comment type="function">
    <text evidence="6">Catalyzes the pyrimidine ring opening between N-3 and C-4 by an unusual flavin hydroperoxide-catalyzed mechanism, adding oxygen atoms in the process to yield ureidoacrylate peracid, that immediately reacts with FMN forming ureidoacrylate and FMN-N(5)-oxide. The FMN-N(5)-oxide reacts spontaneously with NADH to produce FMN. Requires the flavin reductase RutF to regenerate FMN in vivo.</text>
</comment>
<dbReference type="NCBIfam" id="TIGR03612">
    <property type="entry name" value="RutA"/>
    <property type="match status" value="1"/>
</dbReference>
<comment type="caution">
    <text evidence="8">The sequence shown here is derived from an EMBL/GenBank/DDBJ whole genome shotgun (WGS) entry which is preliminary data.</text>
</comment>
<dbReference type="GO" id="GO:0046306">
    <property type="term" value="P:alkanesulfonate catabolic process"/>
    <property type="evidence" value="ECO:0007669"/>
    <property type="project" value="TreeGrafter"/>
</dbReference>
<keyword evidence="1 6" id="KW-0285">Flavoprotein</keyword>
<keyword evidence="2 6" id="KW-0288">FMN</keyword>
<evidence type="ECO:0000256" key="2">
    <source>
        <dbReference type="ARBA" id="ARBA00022643"/>
    </source>
</evidence>
<dbReference type="GO" id="GO:0006212">
    <property type="term" value="P:uracil catabolic process"/>
    <property type="evidence" value="ECO:0007669"/>
    <property type="project" value="UniProtKB-UniRule"/>
</dbReference>
<feature type="binding site" evidence="6">
    <location>
        <position position="190"/>
    </location>
    <ligand>
        <name>FMN</name>
        <dbReference type="ChEBI" id="CHEBI:58210"/>
    </ligand>
</feature>
<sequence>MQVGVFIPINNNGWIISTTSPQYLPSFELNKTIVQKAESYGLDFALSMIKFHGFGGASRFWDYGLESFTLMSGLAAVTTRIKLFASIAVLTMPPPLAARMAVTIDSIAPGRFGVNIVSGWQEAEYSQMGIWPGPVHFANRYVYCAEYVKIMRELWETAESDFKGQFFQMDKCQLLPTPSAPIPIICAAQSDAGTKFAAEYGDYNFCVGFGVNQPQRVAPSIARLVEARKLTGRDVGALVMQMIVADETDAAAEAKWQHYCDGYDHEAFAWRNAQAGADKTTDPYATANRQKMQGDNYPTNQGVFVGSYAKVAALLDEMSEIPGLAGVMLTFDDFVIGMEQFGTRIQPLMKSRARVLEAA</sequence>
<keyword evidence="9" id="KW-1185">Reference proteome</keyword>
<dbReference type="InterPro" id="IPR036661">
    <property type="entry name" value="Luciferase-like_sf"/>
</dbReference>
<keyword evidence="5 6" id="KW-0503">Monooxygenase</keyword>
<dbReference type="Pfam" id="PF00296">
    <property type="entry name" value="Bac_luciferase"/>
    <property type="match status" value="1"/>
</dbReference>
<gene>
    <name evidence="6 8" type="primary">rutA</name>
    <name evidence="8" type="ORF">GXW79_00755</name>
</gene>
<proteinExistence type="inferred from homology"/>
<evidence type="ECO:0000256" key="1">
    <source>
        <dbReference type="ARBA" id="ARBA00022630"/>
    </source>
</evidence>
<feature type="binding site" evidence="6">
    <location>
        <begin position="49"/>
        <end position="50"/>
    </location>
    <ligand>
        <name>FMN</name>
        <dbReference type="ChEBI" id="CHEBI:58210"/>
    </ligand>
</feature>
<evidence type="ECO:0000313" key="9">
    <source>
        <dbReference type="Proteomes" id="UP001196068"/>
    </source>
</evidence>
<keyword evidence="4 6" id="KW-0560">Oxidoreductase</keyword>
<dbReference type="GO" id="GO:0008726">
    <property type="term" value="F:alkanesulfonate monooxygenase activity"/>
    <property type="evidence" value="ECO:0007669"/>
    <property type="project" value="TreeGrafter"/>
</dbReference>
<keyword evidence="3 6" id="KW-0521">NADP</keyword>
<dbReference type="InterPro" id="IPR011251">
    <property type="entry name" value="Luciferase-like_dom"/>
</dbReference>
<dbReference type="GO" id="GO:0019740">
    <property type="term" value="P:nitrogen utilization"/>
    <property type="evidence" value="ECO:0007669"/>
    <property type="project" value="UniProtKB-UniRule"/>
</dbReference>
<feature type="binding site" evidence="6">
    <location>
        <position position="124"/>
    </location>
    <ligand>
        <name>FMN</name>
        <dbReference type="ChEBI" id="CHEBI:58210"/>
    </ligand>
</feature>
<organism evidence="8 9">
    <name type="scientific">Plastoroseomonas arctica</name>
    <dbReference type="NCBI Taxonomy" id="1509237"/>
    <lineage>
        <taxon>Bacteria</taxon>
        <taxon>Pseudomonadati</taxon>
        <taxon>Pseudomonadota</taxon>
        <taxon>Alphaproteobacteria</taxon>
        <taxon>Acetobacterales</taxon>
        <taxon>Acetobacteraceae</taxon>
        <taxon>Plastoroseomonas</taxon>
    </lineage>
</organism>
<evidence type="ECO:0000256" key="4">
    <source>
        <dbReference type="ARBA" id="ARBA00023002"/>
    </source>
</evidence>
<reference evidence="8" key="1">
    <citation type="submission" date="2020-01" db="EMBL/GenBank/DDBJ databases">
        <authorList>
            <person name="Rat A."/>
        </authorList>
    </citation>
    <scope>NUCLEOTIDE SEQUENCE</scope>
    <source>
        <strain evidence="8">LMG 28251</strain>
    </source>
</reference>
<feature type="domain" description="Luciferase-like" evidence="7">
    <location>
        <begin position="1"/>
        <end position="319"/>
    </location>
</feature>
<dbReference type="GO" id="GO:0052614">
    <property type="term" value="F:uracil oxygenase activity"/>
    <property type="evidence" value="ECO:0007669"/>
    <property type="project" value="UniProtKB-EC"/>
</dbReference>
<evidence type="ECO:0000259" key="7">
    <source>
        <dbReference type="Pfam" id="PF00296"/>
    </source>
</evidence>
<dbReference type="Gene3D" id="3.20.20.30">
    <property type="entry name" value="Luciferase-like domain"/>
    <property type="match status" value="1"/>
</dbReference>
<protein>
    <recommendedName>
        <fullName evidence="6">Pyrimidine monooxygenase RutA</fullName>
        <ecNumber evidence="6">1.14.99.46</ecNumber>
    </recommendedName>
</protein>